<sequence length="97" mass="10884">MEGGAVAVNAKVKFILGEDKHIMLKVRAPNDEPFIITSASYTFSRYGKVEAEGSCDINDHYLDIKLSPKEKSRSYELEVTYTVADSTRKARIEVEVI</sequence>
<proteinExistence type="predicted"/>
<comment type="caution">
    <text evidence="1">The sequence shown here is derived from an EMBL/GenBank/DDBJ whole genome shotgun (WGS) entry which is preliminary data.</text>
</comment>
<reference evidence="1 2" key="1">
    <citation type="submission" date="2018-08" db="EMBL/GenBank/DDBJ databases">
        <title>A genome reference for cultivated species of the human gut microbiota.</title>
        <authorList>
            <person name="Zou Y."/>
            <person name="Xue W."/>
            <person name="Luo G."/>
        </authorList>
    </citation>
    <scope>NUCLEOTIDE SEQUENCE [LARGE SCALE GENOMIC DNA]</scope>
    <source>
        <strain evidence="1 2">AM46-16</strain>
    </source>
</reference>
<name>A0A413QMT5_9FIRM</name>
<dbReference type="Proteomes" id="UP000284962">
    <property type="component" value="Unassembled WGS sequence"/>
</dbReference>
<accession>A0A413QMT5</accession>
<protein>
    <submittedName>
        <fullName evidence="1">Uncharacterized protein</fullName>
    </submittedName>
</protein>
<gene>
    <name evidence="1" type="ORF">DW957_02160</name>
</gene>
<organism evidence="1 2">
    <name type="scientific">Dorea formicigenerans</name>
    <dbReference type="NCBI Taxonomy" id="39486"/>
    <lineage>
        <taxon>Bacteria</taxon>
        <taxon>Bacillati</taxon>
        <taxon>Bacillota</taxon>
        <taxon>Clostridia</taxon>
        <taxon>Lachnospirales</taxon>
        <taxon>Lachnospiraceae</taxon>
        <taxon>Dorea</taxon>
    </lineage>
</organism>
<dbReference type="EMBL" id="QSEW01000002">
    <property type="protein sequence ID" value="RHA01625.1"/>
    <property type="molecule type" value="Genomic_DNA"/>
</dbReference>
<dbReference type="AlphaFoldDB" id="A0A413QMT5"/>
<evidence type="ECO:0000313" key="1">
    <source>
        <dbReference type="EMBL" id="RHA01625.1"/>
    </source>
</evidence>
<evidence type="ECO:0000313" key="2">
    <source>
        <dbReference type="Proteomes" id="UP000284962"/>
    </source>
</evidence>